<dbReference type="KEGG" id="cpis:HS961_12680"/>
<protein>
    <submittedName>
        <fullName evidence="1">Uncharacterized protein</fullName>
    </submittedName>
</protein>
<dbReference type="AlphaFoldDB" id="A0A7G5EHY9"/>
<name>A0A7G5EHY9_9BURK</name>
<sequence length="54" mass="5737">MSMYAMHYLAASGTRHTHHILASCMQSAWDAACDIAEQAGVRIGGFAVEGLARA</sequence>
<proteinExistence type="predicted"/>
<evidence type="ECO:0000313" key="1">
    <source>
        <dbReference type="EMBL" id="QMV73614.1"/>
    </source>
</evidence>
<dbReference type="Proteomes" id="UP000515240">
    <property type="component" value="Chromosome"/>
</dbReference>
<gene>
    <name evidence="1" type="ORF">HS961_12680</name>
</gene>
<reference evidence="1 2" key="1">
    <citation type="journal article" date="2020" name="G3 (Bethesda)">
        <title>CeMbio - The Caenorhabditis elegans Microbiome Resource.</title>
        <authorList>
            <person name="Dirksen P."/>
            <person name="Assie A."/>
            <person name="Zimmermann J."/>
            <person name="Zhang F."/>
            <person name="Tietje A.M."/>
            <person name="Marsh S.A."/>
            <person name="Felix M.A."/>
            <person name="Shapira M."/>
            <person name="Kaleta C."/>
            <person name="Schulenburg H."/>
            <person name="Samuel B."/>
        </authorList>
    </citation>
    <scope>NUCLEOTIDE SEQUENCE [LARGE SCALE GENOMIC DNA]</scope>
    <source>
        <strain evidence="1 2">BIGb0172</strain>
    </source>
</reference>
<evidence type="ECO:0000313" key="2">
    <source>
        <dbReference type="Proteomes" id="UP000515240"/>
    </source>
</evidence>
<keyword evidence="2" id="KW-1185">Reference proteome</keyword>
<dbReference type="EMBL" id="CP058554">
    <property type="protein sequence ID" value="QMV73614.1"/>
    <property type="molecule type" value="Genomic_DNA"/>
</dbReference>
<organism evidence="1 2">
    <name type="scientific">Comamonas piscis</name>
    <dbReference type="NCBI Taxonomy" id="1562974"/>
    <lineage>
        <taxon>Bacteria</taxon>
        <taxon>Pseudomonadati</taxon>
        <taxon>Pseudomonadota</taxon>
        <taxon>Betaproteobacteria</taxon>
        <taxon>Burkholderiales</taxon>
        <taxon>Comamonadaceae</taxon>
        <taxon>Comamonas</taxon>
    </lineage>
</organism>
<dbReference type="RefSeq" id="WP_182322472.1">
    <property type="nucleotide sequence ID" value="NZ_CP058554.1"/>
</dbReference>
<accession>A0A7G5EHY9</accession>